<feature type="compositionally biased region" description="Low complexity" evidence="1">
    <location>
        <begin position="197"/>
        <end position="229"/>
    </location>
</feature>
<feature type="compositionally biased region" description="Polar residues" evidence="1">
    <location>
        <begin position="67"/>
        <end position="82"/>
    </location>
</feature>
<evidence type="ECO:0000256" key="1">
    <source>
        <dbReference type="SAM" id="MobiDB-lite"/>
    </source>
</evidence>
<protein>
    <submittedName>
        <fullName evidence="2">Uncharacterized protein</fullName>
    </submittedName>
</protein>
<sequence>MKCCFCYQTCCTVISDVGSSFFHLIRHNQPPLSGSGSSSLTPRRGDGPLSPTDTDSDSDISLGTHSPVPSMSMQHSPSSLPGSSEDRLHDERDREKDFRNSFASLHSFRFGDHLTGGLLPGSFNSRFMPYRLGDHSPPINTHSPPIGLTHLPLTPTVLRPQPHLPHSLAVSAASMGASGVPGGVLTTVVNMSDSPGSNSSATTASLSNVPAPASATTPTLSGGTGSSSLKDLQHPSDLSSSDHRPGTPSSVGSNNNNNNNNNSASGGTPTSTNTNGTSNAPSSLMQPMSPLRIRVSSPSRLNAELLHHAAAAAAAAAAASNQPPQHHSLPLLHPHHPLHVHHPHAHLPHHAHQTHAHHHAAALTAASMMNGLNAGGIVRIVPGSTNNTTTTTTTSLIHRPFSPSPKPKEAS</sequence>
<dbReference type="AlphaFoldDB" id="A0A182SRQ2"/>
<feature type="compositionally biased region" description="Low complexity" evidence="1">
    <location>
        <begin position="47"/>
        <end position="63"/>
    </location>
</feature>
<evidence type="ECO:0000313" key="2">
    <source>
        <dbReference type="EnsemblMetazoa" id="AMAM012079-PA"/>
    </source>
</evidence>
<accession>A0A182SRQ2</accession>
<name>A0A182SRQ2_9DIPT</name>
<dbReference type="Proteomes" id="UP000075901">
    <property type="component" value="Unassembled WGS sequence"/>
</dbReference>
<feature type="region of interest" description="Disordered" evidence="1">
    <location>
        <begin position="31"/>
        <end position="94"/>
    </location>
</feature>
<feature type="region of interest" description="Disordered" evidence="1">
    <location>
        <begin position="191"/>
        <end position="287"/>
    </location>
</feature>
<feature type="region of interest" description="Disordered" evidence="1">
    <location>
        <begin position="380"/>
        <end position="411"/>
    </location>
</feature>
<reference evidence="3" key="1">
    <citation type="submission" date="2013-09" db="EMBL/GenBank/DDBJ databases">
        <title>The Genome Sequence of Anopheles maculatus species B.</title>
        <authorList>
            <consortium name="The Broad Institute Genomics Platform"/>
            <person name="Neafsey D.E."/>
            <person name="Besansky N."/>
            <person name="Howell P."/>
            <person name="Walton C."/>
            <person name="Young S.K."/>
            <person name="Zeng Q."/>
            <person name="Gargeya S."/>
            <person name="Fitzgerald M."/>
            <person name="Haas B."/>
            <person name="Abouelleil A."/>
            <person name="Allen A.W."/>
            <person name="Alvarado L."/>
            <person name="Arachchi H.M."/>
            <person name="Berlin A.M."/>
            <person name="Chapman S.B."/>
            <person name="Gainer-Dewar J."/>
            <person name="Goldberg J."/>
            <person name="Griggs A."/>
            <person name="Gujja S."/>
            <person name="Hansen M."/>
            <person name="Howarth C."/>
            <person name="Imamovic A."/>
            <person name="Ireland A."/>
            <person name="Larimer J."/>
            <person name="McCowan C."/>
            <person name="Murphy C."/>
            <person name="Pearson M."/>
            <person name="Poon T.W."/>
            <person name="Priest M."/>
            <person name="Roberts A."/>
            <person name="Saif S."/>
            <person name="Shea T."/>
            <person name="Sisk P."/>
            <person name="Sykes S."/>
            <person name="Wortman J."/>
            <person name="Nusbaum C."/>
            <person name="Birren B."/>
        </authorList>
    </citation>
    <scope>NUCLEOTIDE SEQUENCE [LARGE SCALE GENOMIC DNA]</scope>
    <source>
        <strain evidence="3">maculatus3</strain>
    </source>
</reference>
<feature type="compositionally biased region" description="Low complexity" evidence="1">
    <location>
        <begin position="31"/>
        <end position="40"/>
    </location>
</feature>
<proteinExistence type="predicted"/>
<feature type="compositionally biased region" description="Low complexity" evidence="1">
    <location>
        <begin position="246"/>
        <end position="283"/>
    </location>
</feature>
<reference evidence="2" key="2">
    <citation type="submission" date="2020-05" db="UniProtKB">
        <authorList>
            <consortium name="EnsemblMetazoa"/>
        </authorList>
    </citation>
    <scope>IDENTIFICATION</scope>
    <source>
        <strain evidence="2">maculatus3</strain>
    </source>
</reference>
<dbReference type="EnsemblMetazoa" id="AMAM012079-RA">
    <property type="protein sequence ID" value="AMAM012079-PA"/>
    <property type="gene ID" value="AMAM012079"/>
</dbReference>
<feature type="compositionally biased region" description="Basic and acidic residues" evidence="1">
    <location>
        <begin position="84"/>
        <end position="94"/>
    </location>
</feature>
<dbReference type="VEuPathDB" id="VectorBase:AMAM012079"/>
<feature type="compositionally biased region" description="Low complexity" evidence="1">
    <location>
        <begin position="385"/>
        <end position="394"/>
    </location>
</feature>
<evidence type="ECO:0000313" key="3">
    <source>
        <dbReference type="Proteomes" id="UP000075901"/>
    </source>
</evidence>
<organism evidence="2 3">
    <name type="scientific">Anopheles maculatus</name>
    <dbReference type="NCBI Taxonomy" id="74869"/>
    <lineage>
        <taxon>Eukaryota</taxon>
        <taxon>Metazoa</taxon>
        <taxon>Ecdysozoa</taxon>
        <taxon>Arthropoda</taxon>
        <taxon>Hexapoda</taxon>
        <taxon>Insecta</taxon>
        <taxon>Pterygota</taxon>
        <taxon>Neoptera</taxon>
        <taxon>Endopterygota</taxon>
        <taxon>Diptera</taxon>
        <taxon>Nematocera</taxon>
        <taxon>Culicoidea</taxon>
        <taxon>Culicidae</taxon>
        <taxon>Anophelinae</taxon>
        <taxon>Anopheles</taxon>
        <taxon>Anopheles maculatus group</taxon>
    </lineage>
</organism>
<keyword evidence="3" id="KW-1185">Reference proteome</keyword>